<dbReference type="InterPro" id="IPR036188">
    <property type="entry name" value="FAD/NAD-bd_sf"/>
</dbReference>
<dbReference type="PANTHER" id="PTHR13847">
    <property type="entry name" value="SARCOSINE DEHYDROGENASE-RELATED"/>
    <property type="match status" value="1"/>
</dbReference>
<dbReference type="EC" id="1.4.99.-" evidence="7"/>
<name>A0A656HMQ7_THINJ</name>
<dbReference type="GO" id="GO:0008718">
    <property type="term" value="F:D-amino-acid dehydrogenase activity"/>
    <property type="evidence" value="ECO:0007669"/>
    <property type="project" value="UniProtKB-UniRule"/>
</dbReference>
<dbReference type="NCBIfam" id="NF001933">
    <property type="entry name" value="PRK00711.1"/>
    <property type="match status" value="1"/>
</dbReference>
<evidence type="ECO:0000259" key="8">
    <source>
        <dbReference type="Pfam" id="PF01266"/>
    </source>
</evidence>
<evidence type="ECO:0000256" key="6">
    <source>
        <dbReference type="ARBA" id="ARBA00047884"/>
    </source>
</evidence>
<sequence>MKVAVLGGGVIGVCTAYYLAKAGHEVHVLERNAGVSLETSHANAGEVSPGYASPWAAPGIPRKALWWLLNKHSPLALRPWADWRMLPWLAEFRRYCTAESYQLNKGRMVRLAEYSRDCLRELRVETGIHYDERSLGTLQLFRTQKQLDHSAKDAEVLTEQGVPFTLLDRAGVIDHEPGLEQVQGKFTGGLHLPGDETGDCFKFTSALADKAETLGVTFHYGTEVKQLVVIDNSWEGVITNNGIVHADACVVAMGSYSARLLKPLNIHLPVYPVKGYSLTVPITHPELAPESTVMDESHKIAITRLGDRIRLGGTAELSGFDLKIPPKRIATLKHVLKDLFPEGGDMEQAAGWAGLRPMTPDGPPILGKTSCMNLFLNTGHGTLGWTMAAGSGRVLADMISGLHPPIAIDGLGLERYG</sequence>
<dbReference type="InterPro" id="IPR023080">
    <property type="entry name" value="DadA"/>
</dbReference>
<dbReference type="SUPFAM" id="SSF51905">
    <property type="entry name" value="FAD/NAD(P)-binding domain"/>
    <property type="match status" value="1"/>
</dbReference>
<protein>
    <recommendedName>
        <fullName evidence="7">D-amino acid dehydrogenase</fullName>
        <ecNumber evidence="7">1.4.99.-</ecNumber>
    </recommendedName>
</protein>
<dbReference type="PANTHER" id="PTHR13847:SF280">
    <property type="entry name" value="D-AMINO ACID DEHYDROGENASE"/>
    <property type="match status" value="1"/>
</dbReference>
<feature type="domain" description="FAD dependent oxidoreductase" evidence="8">
    <location>
        <begin position="2"/>
        <end position="398"/>
    </location>
</feature>
<evidence type="ECO:0000256" key="1">
    <source>
        <dbReference type="ARBA" id="ARBA00001974"/>
    </source>
</evidence>
<dbReference type="Gene3D" id="3.30.9.10">
    <property type="entry name" value="D-Amino Acid Oxidase, subunit A, domain 2"/>
    <property type="match status" value="1"/>
</dbReference>
<dbReference type="InterPro" id="IPR006076">
    <property type="entry name" value="FAD-dep_OxRdtase"/>
</dbReference>
<evidence type="ECO:0000313" key="9">
    <source>
        <dbReference type="EMBL" id="EIJ36325.1"/>
    </source>
</evidence>
<evidence type="ECO:0000256" key="4">
    <source>
        <dbReference type="ARBA" id="ARBA00022827"/>
    </source>
</evidence>
<dbReference type="HAMAP" id="MF_01202">
    <property type="entry name" value="DadA"/>
    <property type="match status" value="1"/>
</dbReference>
<keyword evidence="4 7" id="KW-0274">FAD</keyword>
<dbReference type="RefSeq" id="WP_002710201.1">
    <property type="nucleotide sequence ID" value="NZ_JH651384.1"/>
</dbReference>
<dbReference type="GO" id="GO:0005737">
    <property type="term" value="C:cytoplasm"/>
    <property type="evidence" value="ECO:0007669"/>
    <property type="project" value="TreeGrafter"/>
</dbReference>
<dbReference type="GO" id="GO:0005886">
    <property type="term" value="C:plasma membrane"/>
    <property type="evidence" value="ECO:0007669"/>
    <property type="project" value="TreeGrafter"/>
</dbReference>
<dbReference type="Pfam" id="PF01266">
    <property type="entry name" value="DAO"/>
    <property type="match status" value="1"/>
</dbReference>
<accession>A0A656HMQ7</accession>
<evidence type="ECO:0000256" key="2">
    <source>
        <dbReference type="ARBA" id="ARBA00009410"/>
    </source>
</evidence>
<dbReference type="OrthoDB" id="9805337at2"/>
<evidence type="ECO:0000256" key="5">
    <source>
        <dbReference type="ARBA" id="ARBA00023002"/>
    </source>
</evidence>
<dbReference type="Gene3D" id="3.50.50.60">
    <property type="entry name" value="FAD/NAD(P)-binding domain"/>
    <property type="match status" value="2"/>
</dbReference>
<comment type="function">
    <text evidence="7">Oxidative deamination of D-amino acids.</text>
</comment>
<dbReference type="AlphaFoldDB" id="A0A656HMQ7"/>
<keyword evidence="10" id="KW-1185">Reference proteome</keyword>
<comment type="cofactor">
    <cofactor evidence="1 7">
        <name>FAD</name>
        <dbReference type="ChEBI" id="CHEBI:57692"/>
    </cofactor>
</comment>
<evidence type="ECO:0000256" key="3">
    <source>
        <dbReference type="ARBA" id="ARBA00022630"/>
    </source>
</evidence>
<reference evidence="10" key="1">
    <citation type="journal article" date="2011" name="Stand. Genomic Sci.">
        <title>Genome sequence of the filamentous, gliding Thiothrix nivea neotype strain (JP2(T)).</title>
        <authorList>
            <person name="Lapidus A."/>
            <person name="Nolan M."/>
            <person name="Lucas S."/>
            <person name="Glavina Del Rio T."/>
            <person name="Tice H."/>
            <person name="Cheng J.F."/>
            <person name="Tapia R."/>
            <person name="Han C."/>
            <person name="Goodwin L."/>
            <person name="Pitluck S."/>
            <person name="Liolios K."/>
            <person name="Pagani I."/>
            <person name="Ivanova N."/>
            <person name="Huntemann M."/>
            <person name="Mavromatis K."/>
            <person name="Mikhailova N."/>
            <person name="Pati A."/>
            <person name="Chen A."/>
            <person name="Palaniappan K."/>
            <person name="Land M."/>
            <person name="Brambilla E.M."/>
            <person name="Rohde M."/>
            <person name="Abt B."/>
            <person name="Verbarg S."/>
            <person name="Goker M."/>
            <person name="Bristow J."/>
            <person name="Eisen J.A."/>
            <person name="Markowitz V."/>
            <person name="Hugenholtz P."/>
            <person name="Kyrpides N.C."/>
            <person name="Klenk H.P."/>
            <person name="Woyke T."/>
        </authorList>
    </citation>
    <scope>NUCLEOTIDE SEQUENCE [LARGE SCALE GENOMIC DNA]</scope>
    <source>
        <strain evidence="10">ATCC 35100 / DSM 5205 / JP2</strain>
    </source>
</reference>
<proteinExistence type="inferred from homology"/>
<comment type="catalytic activity">
    <reaction evidence="6 7">
        <text>a D-alpha-amino acid + A + H2O = a 2-oxocarboxylate + AH2 + NH4(+)</text>
        <dbReference type="Rhea" id="RHEA:18125"/>
        <dbReference type="ChEBI" id="CHEBI:13193"/>
        <dbReference type="ChEBI" id="CHEBI:15377"/>
        <dbReference type="ChEBI" id="CHEBI:17499"/>
        <dbReference type="ChEBI" id="CHEBI:28938"/>
        <dbReference type="ChEBI" id="CHEBI:35179"/>
        <dbReference type="ChEBI" id="CHEBI:59871"/>
    </reaction>
</comment>
<feature type="binding site" evidence="7">
    <location>
        <begin position="3"/>
        <end position="17"/>
    </location>
    <ligand>
        <name>FAD</name>
        <dbReference type="ChEBI" id="CHEBI:57692"/>
    </ligand>
</feature>
<dbReference type="GO" id="GO:0055130">
    <property type="term" value="P:D-alanine catabolic process"/>
    <property type="evidence" value="ECO:0007669"/>
    <property type="project" value="TreeGrafter"/>
</dbReference>
<gene>
    <name evidence="7" type="primary">dadA</name>
    <name evidence="9" type="ORF">Thini_3824</name>
</gene>
<dbReference type="SUPFAM" id="SSF54373">
    <property type="entry name" value="FAD-linked reductases, C-terminal domain"/>
    <property type="match status" value="1"/>
</dbReference>
<comment type="similarity">
    <text evidence="2 7">Belongs to the DadA oxidoreductase family.</text>
</comment>
<evidence type="ECO:0000313" key="10">
    <source>
        <dbReference type="Proteomes" id="UP000005317"/>
    </source>
</evidence>
<keyword evidence="5 7" id="KW-0560">Oxidoreductase</keyword>
<evidence type="ECO:0000256" key="7">
    <source>
        <dbReference type="HAMAP-Rule" id="MF_01202"/>
    </source>
</evidence>
<keyword evidence="3 7" id="KW-0285">Flavoprotein</keyword>
<organism evidence="9 10">
    <name type="scientific">Thiothrix nivea (strain ATCC 35100 / DSM 5205 / JP2)</name>
    <dbReference type="NCBI Taxonomy" id="870187"/>
    <lineage>
        <taxon>Bacteria</taxon>
        <taxon>Pseudomonadati</taxon>
        <taxon>Pseudomonadota</taxon>
        <taxon>Gammaproteobacteria</taxon>
        <taxon>Thiotrichales</taxon>
        <taxon>Thiotrichaceae</taxon>
        <taxon>Thiothrix</taxon>
    </lineage>
</organism>
<dbReference type="Proteomes" id="UP000005317">
    <property type="component" value="Unassembled WGS sequence"/>
</dbReference>
<dbReference type="EMBL" id="JH651384">
    <property type="protein sequence ID" value="EIJ36325.1"/>
    <property type="molecule type" value="Genomic_DNA"/>
</dbReference>